<gene>
    <name evidence="11" type="ORF">OCTVUL_1B015015</name>
</gene>
<reference evidence="11" key="1">
    <citation type="submission" date="2023-08" db="EMBL/GenBank/DDBJ databases">
        <authorList>
            <person name="Alioto T."/>
            <person name="Alioto T."/>
            <person name="Gomez Garrido J."/>
        </authorList>
    </citation>
    <scope>NUCLEOTIDE SEQUENCE</scope>
</reference>
<evidence type="ECO:0000259" key="10">
    <source>
        <dbReference type="PROSITE" id="PS50157"/>
    </source>
</evidence>
<evidence type="ECO:0000256" key="2">
    <source>
        <dbReference type="ARBA" id="ARBA00022723"/>
    </source>
</evidence>
<dbReference type="InterPro" id="IPR013087">
    <property type="entry name" value="Znf_C2H2_type"/>
</dbReference>
<keyword evidence="12" id="KW-1185">Reference proteome</keyword>
<keyword evidence="9" id="KW-0472">Membrane</keyword>
<feature type="domain" description="C2H2-type" evidence="10">
    <location>
        <begin position="69"/>
        <end position="97"/>
    </location>
</feature>
<dbReference type="AlphaFoldDB" id="A0AA36FPI5"/>
<dbReference type="SMART" id="SM00355">
    <property type="entry name" value="ZnF_C2H2"/>
    <property type="match status" value="6"/>
</dbReference>
<feature type="compositionally biased region" description="Low complexity" evidence="8">
    <location>
        <begin position="126"/>
        <end position="137"/>
    </location>
</feature>
<dbReference type="PANTHER" id="PTHR24394:SF29">
    <property type="entry name" value="MYONEURIN"/>
    <property type="match status" value="1"/>
</dbReference>
<keyword evidence="2" id="KW-0479">Metal-binding</keyword>
<feature type="transmembrane region" description="Helical" evidence="9">
    <location>
        <begin position="20"/>
        <end position="38"/>
    </location>
</feature>
<sequence>MTLKYEIKKKKKQSFGSFVFEHFVLFVPLVVFISQLTLKNKSLCRKRQNSTDIHRFSNEDMTSVKERKYECSRCKERFFTQHFMQSHIQRVHKDIRQYHCEVCGQRFKLVSSLSVHKDIAHKSNKKSNPGTTTTTTNNKDHGKLSAASEGNSATSSQSDGTNSNDNGDDAEKRKKLIMESIFSKHIDGVKYWICKVCSNARVQLSVLIPHVEKHLGLTERKHKCSECEKKFQTVRCLNYHMLVHNDTVEPFKCKYCSMTFRLPKQFGRHMDKHFGYSRCCCLQCGLFTSNLPMLKEHTIRAHAF</sequence>
<dbReference type="PANTHER" id="PTHR24394">
    <property type="entry name" value="ZINC FINGER PROTEIN"/>
    <property type="match status" value="1"/>
</dbReference>
<feature type="region of interest" description="Disordered" evidence="8">
    <location>
        <begin position="120"/>
        <end position="169"/>
    </location>
</feature>
<evidence type="ECO:0000256" key="1">
    <source>
        <dbReference type="ARBA" id="ARBA00004123"/>
    </source>
</evidence>
<dbReference type="Proteomes" id="UP001162480">
    <property type="component" value="Chromosome 30"/>
</dbReference>
<evidence type="ECO:0000256" key="7">
    <source>
        <dbReference type="PROSITE-ProRule" id="PRU00042"/>
    </source>
</evidence>
<protein>
    <submittedName>
        <fullName evidence="11">Finger 502</fullName>
    </submittedName>
</protein>
<keyword evidence="5" id="KW-0862">Zinc</keyword>
<accession>A0AA36FPI5</accession>
<evidence type="ECO:0000313" key="12">
    <source>
        <dbReference type="Proteomes" id="UP001162480"/>
    </source>
</evidence>
<evidence type="ECO:0000313" key="11">
    <source>
        <dbReference type="EMBL" id="CAI9744439.1"/>
    </source>
</evidence>
<dbReference type="GO" id="GO:0005634">
    <property type="term" value="C:nucleus"/>
    <property type="evidence" value="ECO:0007669"/>
    <property type="project" value="UniProtKB-SubCell"/>
</dbReference>
<evidence type="ECO:0000256" key="8">
    <source>
        <dbReference type="SAM" id="MobiDB-lite"/>
    </source>
</evidence>
<evidence type="ECO:0000256" key="5">
    <source>
        <dbReference type="ARBA" id="ARBA00022833"/>
    </source>
</evidence>
<evidence type="ECO:0000256" key="9">
    <source>
        <dbReference type="SAM" id="Phobius"/>
    </source>
</evidence>
<dbReference type="EMBL" id="OX597843">
    <property type="protein sequence ID" value="CAI9744439.1"/>
    <property type="molecule type" value="Genomic_DNA"/>
</dbReference>
<organism evidence="11 12">
    <name type="scientific">Octopus vulgaris</name>
    <name type="common">Common octopus</name>
    <dbReference type="NCBI Taxonomy" id="6645"/>
    <lineage>
        <taxon>Eukaryota</taxon>
        <taxon>Metazoa</taxon>
        <taxon>Spiralia</taxon>
        <taxon>Lophotrochozoa</taxon>
        <taxon>Mollusca</taxon>
        <taxon>Cephalopoda</taxon>
        <taxon>Coleoidea</taxon>
        <taxon>Octopodiformes</taxon>
        <taxon>Octopoda</taxon>
        <taxon>Incirrata</taxon>
        <taxon>Octopodidae</taxon>
        <taxon>Octopus</taxon>
    </lineage>
</organism>
<feature type="domain" description="C2H2-type" evidence="10">
    <location>
        <begin position="251"/>
        <end position="278"/>
    </location>
</feature>
<keyword evidence="6" id="KW-0539">Nucleus</keyword>
<feature type="domain" description="C2H2-type" evidence="10">
    <location>
        <begin position="98"/>
        <end position="126"/>
    </location>
</feature>
<dbReference type="GO" id="GO:0008270">
    <property type="term" value="F:zinc ion binding"/>
    <property type="evidence" value="ECO:0007669"/>
    <property type="project" value="UniProtKB-KW"/>
</dbReference>
<dbReference type="PROSITE" id="PS00028">
    <property type="entry name" value="ZINC_FINGER_C2H2_1"/>
    <property type="match status" value="4"/>
</dbReference>
<keyword evidence="9" id="KW-0812">Transmembrane</keyword>
<dbReference type="PROSITE" id="PS50157">
    <property type="entry name" value="ZINC_FINGER_C2H2_2"/>
    <property type="match status" value="4"/>
</dbReference>
<dbReference type="SUPFAM" id="SSF57667">
    <property type="entry name" value="beta-beta-alpha zinc fingers"/>
    <property type="match status" value="3"/>
</dbReference>
<feature type="compositionally biased region" description="Low complexity" evidence="8">
    <location>
        <begin position="154"/>
        <end position="165"/>
    </location>
</feature>
<keyword evidence="9" id="KW-1133">Transmembrane helix</keyword>
<feature type="domain" description="C2H2-type" evidence="10">
    <location>
        <begin position="222"/>
        <end position="249"/>
    </location>
</feature>
<dbReference type="GO" id="GO:0000981">
    <property type="term" value="F:DNA-binding transcription factor activity, RNA polymerase II-specific"/>
    <property type="evidence" value="ECO:0007669"/>
    <property type="project" value="TreeGrafter"/>
</dbReference>
<keyword evidence="3" id="KW-0677">Repeat</keyword>
<keyword evidence="4 7" id="KW-0863">Zinc-finger</keyword>
<evidence type="ECO:0000256" key="3">
    <source>
        <dbReference type="ARBA" id="ARBA00022737"/>
    </source>
</evidence>
<proteinExistence type="predicted"/>
<dbReference type="InterPro" id="IPR036236">
    <property type="entry name" value="Znf_C2H2_sf"/>
</dbReference>
<name>A0AA36FPI5_OCTVU</name>
<evidence type="ECO:0000256" key="4">
    <source>
        <dbReference type="ARBA" id="ARBA00022771"/>
    </source>
</evidence>
<evidence type="ECO:0000256" key="6">
    <source>
        <dbReference type="ARBA" id="ARBA00023242"/>
    </source>
</evidence>
<dbReference type="Gene3D" id="3.30.160.60">
    <property type="entry name" value="Classic Zinc Finger"/>
    <property type="match status" value="3"/>
</dbReference>
<comment type="subcellular location">
    <subcellularLocation>
        <location evidence="1">Nucleus</location>
    </subcellularLocation>
</comment>
<dbReference type="Pfam" id="PF00096">
    <property type="entry name" value="zf-C2H2"/>
    <property type="match status" value="1"/>
</dbReference>